<dbReference type="PANTHER" id="PTHR22993:SF9">
    <property type="entry name" value="FORMAMIDOPYRIMIDINE-DNA GLYCOSYLASE"/>
    <property type="match status" value="1"/>
</dbReference>
<dbReference type="PANTHER" id="PTHR22993">
    <property type="entry name" value="FORMAMIDOPYRIMIDINE-DNA GLYCOSYLASE"/>
    <property type="match status" value="1"/>
</dbReference>
<evidence type="ECO:0000259" key="2">
    <source>
        <dbReference type="SMART" id="SM01232"/>
    </source>
</evidence>
<dbReference type="GO" id="GO:0008270">
    <property type="term" value="F:zinc ion binding"/>
    <property type="evidence" value="ECO:0007669"/>
    <property type="project" value="InterPro"/>
</dbReference>
<dbReference type="CDD" id="cd08975">
    <property type="entry name" value="BaFpgNei_N_3"/>
    <property type="match status" value="1"/>
</dbReference>
<dbReference type="GO" id="GO:0034039">
    <property type="term" value="F:8-oxo-7,8-dihydroguanine DNA N-glycosylase activity"/>
    <property type="evidence" value="ECO:0007669"/>
    <property type="project" value="TreeGrafter"/>
</dbReference>
<accession>A0A6N7XT99</accession>
<dbReference type="SUPFAM" id="SSF81624">
    <property type="entry name" value="N-terminal domain of MutM-like DNA repair proteins"/>
    <property type="match status" value="1"/>
</dbReference>
<evidence type="ECO:0000313" key="4">
    <source>
        <dbReference type="Proteomes" id="UP000469523"/>
    </source>
</evidence>
<keyword evidence="4" id="KW-1185">Reference proteome</keyword>
<dbReference type="GO" id="GO:0003906">
    <property type="term" value="F:DNA-(apurinic or apyrimidinic site) endonuclease activity"/>
    <property type="evidence" value="ECO:0007669"/>
    <property type="project" value="InterPro"/>
</dbReference>
<dbReference type="Pfam" id="PF06831">
    <property type="entry name" value="H2TH"/>
    <property type="match status" value="1"/>
</dbReference>
<sequence length="275" mass="31354">MIEIPEAITLSCQINETLRGKKINDVITNQSPHKFAWYYGEPSEYNSKLNGKIIEKAYSYGGFVEISLGDIRLLLGDGVNLRYFNKGQKLPQKHQLLIQFDDYSSLVASIQMYGGIWCFKDGEFDNIYYKLAKEKPSPLSEDFDFKHYKKIISDEKLQKKSIKFLLATEQRIPGLGNGILQDILFNAKIHPKRKRTTLSDEEIEGLYYSIKSTLDEMVAKGGRDTEKDLFGCSGGYTTKLSKKTVKEPCKICGNNIIKEAYLGGSIYYCKGCQYY</sequence>
<keyword evidence="3" id="KW-0255">Endonuclease</keyword>
<comment type="similarity">
    <text evidence="1">Belongs to the FPG family.</text>
</comment>
<reference evidence="3 4" key="1">
    <citation type="submission" date="2019-09" db="EMBL/GenBank/DDBJ databases">
        <title>In-depth cultivation of the pig gut microbiome towards novel bacterial diversity and tailored functional studies.</title>
        <authorList>
            <person name="Wylensek D."/>
            <person name="Hitch T.C.A."/>
            <person name="Clavel T."/>
        </authorList>
    </citation>
    <scope>NUCLEOTIDE SEQUENCE [LARGE SCALE GENOMIC DNA]</scope>
    <source>
        <strain evidence="3 4">WCA3-693-APC-4?</strain>
    </source>
</reference>
<dbReference type="RefSeq" id="WP_154439417.1">
    <property type="nucleotide sequence ID" value="NZ_VUNQ01000009.1"/>
</dbReference>
<comment type="caution">
    <text evidence="3">The sequence shown here is derived from an EMBL/GenBank/DDBJ whole genome shotgun (WGS) entry which is preliminary data.</text>
</comment>
<dbReference type="InterPro" id="IPR015886">
    <property type="entry name" value="H2TH_FPG"/>
</dbReference>
<evidence type="ECO:0000313" key="3">
    <source>
        <dbReference type="EMBL" id="MSU00997.1"/>
    </source>
</evidence>
<keyword evidence="3" id="KW-0540">Nuclease</keyword>
<evidence type="ECO:0000256" key="1">
    <source>
        <dbReference type="ARBA" id="ARBA00009409"/>
    </source>
</evidence>
<name>A0A6N7XT99_9FIRM</name>
<dbReference type="SUPFAM" id="SSF46946">
    <property type="entry name" value="S13-like H2TH domain"/>
    <property type="match status" value="1"/>
</dbReference>
<dbReference type="AlphaFoldDB" id="A0A6N7XT99"/>
<feature type="domain" description="Formamidopyrimidine-DNA glycosylase H2TH DNA-binding" evidence="2">
    <location>
        <begin position="136"/>
        <end position="229"/>
    </location>
</feature>
<organism evidence="3 4">
    <name type="scientific">Tissierella pigra</name>
    <dbReference type="NCBI Taxonomy" id="2607614"/>
    <lineage>
        <taxon>Bacteria</taxon>
        <taxon>Bacillati</taxon>
        <taxon>Bacillota</taxon>
        <taxon>Tissierellia</taxon>
        <taxon>Tissierellales</taxon>
        <taxon>Tissierellaceae</taxon>
        <taxon>Tissierella</taxon>
    </lineage>
</organism>
<dbReference type="SMART" id="SM01232">
    <property type="entry name" value="H2TH"/>
    <property type="match status" value="1"/>
</dbReference>
<dbReference type="SUPFAM" id="SSF57716">
    <property type="entry name" value="Glucocorticoid receptor-like (DNA-binding domain)"/>
    <property type="match status" value="1"/>
</dbReference>
<dbReference type="InterPro" id="IPR035937">
    <property type="entry name" value="FPG_N"/>
</dbReference>
<dbReference type="EMBL" id="VUNQ01000009">
    <property type="protein sequence ID" value="MSU00997.1"/>
    <property type="molecule type" value="Genomic_DNA"/>
</dbReference>
<gene>
    <name evidence="3" type="ORF">FYJ83_05900</name>
</gene>
<proteinExistence type="inferred from homology"/>
<keyword evidence="3" id="KW-0378">Hydrolase</keyword>
<protein>
    <submittedName>
        <fullName evidence="3">Endonuclease VIII</fullName>
    </submittedName>
</protein>
<dbReference type="GO" id="GO:0006284">
    <property type="term" value="P:base-excision repair"/>
    <property type="evidence" value="ECO:0007669"/>
    <property type="project" value="InterPro"/>
</dbReference>
<dbReference type="InterPro" id="IPR010979">
    <property type="entry name" value="Ribosomal_uS13-like_H2TH"/>
</dbReference>
<dbReference type="Gene3D" id="3.20.190.10">
    <property type="entry name" value="MutM-like, N-terminal"/>
    <property type="match status" value="1"/>
</dbReference>
<dbReference type="Gene3D" id="1.10.8.50">
    <property type="match status" value="1"/>
</dbReference>
<dbReference type="Proteomes" id="UP000469523">
    <property type="component" value="Unassembled WGS sequence"/>
</dbReference>
<dbReference type="GO" id="GO:0003684">
    <property type="term" value="F:damaged DNA binding"/>
    <property type="evidence" value="ECO:0007669"/>
    <property type="project" value="InterPro"/>
</dbReference>